<evidence type="ECO:0000256" key="11">
    <source>
        <dbReference type="ARBA" id="ARBA00023315"/>
    </source>
</evidence>
<dbReference type="PANTHER" id="PTHR34069:SF2">
    <property type="entry name" value="BETA-KETOACYL-[ACYL-CARRIER-PROTEIN] SYNTHASE III"/>
    <property type="match status" value="1"/>
</dbReference>
<evidence type="ECO:0000256" key="4">
    <source>
        <dbReference type="ARBA" id="ARBA00022490"/>
    </source>
</evidence>
<name>A0A550JBP0_9BACT</name>
<dbReference type="UniPathway" id="UPA00094"/>
<evidence type="ECO:0000259" key="14">
    <source>
        <dbReference type="Pfam" id="PF08541"/>
    </source>
</evidence>
<comment type="caution">
    <text evidence="16">The sequence shown here is derived from an EMBL/GenBank/DDBJ whole genome shotgun (WGS) entry which is preliminary data.</text>
</comment>
<evidence type="ECO:0000256" key="1">
    <source>
        <dbReference type="ARBA" id="ARBA00005194"/>
    </source>
</evidence>
<feature type="active site" evidence="13">
    <location>
        <position position="116"/>
    </location>
</feature>
<evidence type="ECO:0000256" key="3">
    <source>
        <dbReference type="ARBA" id="ARBA00012333"/>
    </source>
</evidence>
<feature type="domain" description="Beta-ketoacyl-[acyl-carrier-protein] synthase III N-terminal" evidence="15">
    <location>
        <begin position="110"/>
        <end position="188"/>
    </location>
</feature>
<evidence type="ECO:0000256" key="5">
    <source>
        <dbReference type="ARBA" id="ARBA00022516"/>
    </source>
</evidence>
<dbReference type="NCBIfam" id="NF006829">
    <property type="entry name" value="PRK09352.1"/>
    <property type="match status" value="1"/>
</dbReference>
<reference evidence="16 17" key="1">
    <citation type="submission" date="2019-07" db="EMBL/GenBank/DDBJ databases">
        <title>Insights of Desulfuromonas acetexigens electromicrobiology.</title>
        <authorList>
            <person name="Katuri K."/>
            <person name="Sapireddy V."/>
            <person name="Shaw D.R."/>
            <person name="Saikaly P."/>
        </authorList>
    </citation>
    <scope>NUCLEOTIDE SEQUENCE [LARGE SCALE GENOMIC DNA]</scope>
    <source>
        <strain evidence="16 17">2873</strain>
    </source>
</reference>
<evidence type="ECO:0000256" key="2">
    <source>
        <dbReference type="ARBA" id="ARBA00008642"/>
    </source>
</evidence>
<comment type="function">
    <text evidence="13">Catalyzes the condensation reaction of fatty acid synthesis by the addition to an acyl acceptor of two carbons from malonyl-ACP. Catalyzes the first condensation reaction which initiates fatty acid synthesis and may therefore play a role in governing the total rate of fatty acid production. Possesses both acetoacetyl-ACP synthase and acetyl transacylase activities. Its substrate specificity determines the biosynthesis of branched-chain and/or straight-chain of fatty acids.</text>
</comment>
<dbReference type="InterPro" id="IPR013751">
    <property type="entry name" value="ACP_syn_III_N"/>
</dbReference>
<dbReference type="EC" id="2.3.1.180" evidence="3 13"/>
<dbReference type="Pfam" id="PF08545">
    <property type="entry name" value="ACP_syn_III"/>
    <property type="match status" value="1"/>
</dbReference>
<dbReference type="GO" id="GO:0005737">
    <property type="term" value="C:cytoplasm"/>
    <property type="evidence" value="ECO:0007669"/>
    <property type="project" value="UniProtKB-SubCell"/>
</dbReference>
<evidence type="ECO:0000313" key="17">
    <source>
        <dbReference type="Proteomes" id="UP000317155"/>
    </source>
</evidence>
<dbReference type="GO" id="GO:0044550">
    <property type="term" value="P:secondary metabolite biosynthetic process"/>
    <property type="evidence" value="ECO:0007669"/>
    <property type="project" value="TreeGrafter"/>
</dbReference>
<dbReference type="OrthoDB" id="9815506at2"/>
<feature type="domain" description="Beta-ketoacyl-[acyl-carrier-protein] synthase III C-terminal" evidence="14">
    <location>
        <begin position="240"/>
        <end position="328"/>
    </location>
</feature>
<dbReference type="Gene3D" id="3.40.47.10">
    <property type="match status" value="1"/>
</dbReference>
<dbReference type="InterPro" id="IPR013747">
    <property type="entry name" value="ACP_syn_III_C"/>
</dbReference>
<comment type="pathway">
    <text evidence="1 13">Lipid metabolism; fatty acid biosynthesis.</text>
</comment>
<keyword evidence="5 13" id="KW-0444">Lipid biosynthesis</keyword>
<keyword evidence="9 13" id="KW-0275">Fatty acid biosynthesis</keyword>
<dbReference type="PANTHER" id="PTHR34069">
    <property type="entry name" value="3-OXOACYL-[ACYL-CARRIER-PROTEIN] SYNTHASE 3"/>
    <property type="match status" value="1"/>
</dbReference>
<feature type="region of interest" description="ACP-binding" evidence="13">
    <location>
        <begin position="257"/>
        <end position="261"/>
    </location>
</feature>
<gene>
    <name evidence="13" type="primary">fabH</name>
    <name evidence="16" type="ORF">FL622_11195</name>
</gene>
<keyword evidence="10 13" id="KW-0511">Multifunctional enzyme</keyword>
<comment type="subunit">
    <text evidence="13">Homodimer.</text>
</comment>
<dbReference type="InterPro" id="IPR016039">
    <property type="entry name" value="Thiolase-like"/>
</dbReference>
<keyword evidence="17" id="KW-1185">Reference proteome</keyword>
<organism evidence="16 17">
    <name type="scientific">Trichloromonas acetexigens</name>
    <dbReference type="NCBI Taxonomy" id="38815"/>
    <lineage>
        <taxon>Bacteria</taxon>
        <taxon>Pseudomonadati</taxon>
        <taxon>Thermodesulfobacteriota</taxon>
        <taxon>Desulfuromonadia</taxon>
        <taxon>Desulfuromonadales</taxon>
        <taxon>Trichloromonadaceae</taxon>
        <taxon>Trichloromonas</taxon>
    </lineage>
</organism>
<feature type="active site" evidence="13">
    <location>
        <position position="256"/>
    </location>
</feature>
<keyword evidence="6 13" id="KW-0808">Transferase</keyword>
<evidence type="ECO:0000256" key="13">
    <source>
        <dbReference type="HAMAP-Rule" id="MF_01815"/>
    </source>
</evidence>
<dbReference type="AlphaFoldDB" id="A0A550JBP0"/>
<dbReference type="SUPFAM" id="SSF53901">
    <property type="entry name" value="Thiolase-like"/>
    <property type="match status" value="1"/>
</dbReference>
<comment type="catalytic activity">
    <reaction evidence="12">
        <text>malonyl-[ACP] + acetyl-CoA + H(+) = 3-oxobutanoyl-[ACP] + CO2 + CoA</text>
        <dbReference type="Rhea" id="RHEA:12080"/>
        <dbReference type="Rhea" id="RHEA-COMP:9623"/>
        <dbReference type="Rhea" id="RHEA-COMP:9625"/>
        <dbReference type="ChEBI" id="CHEBI:15378"/>
        <dbReference type="ChEBI" id="CHEBI:16526"/>
        <dbReference type="ChEBI" id="CHEBI:57287"/>
        <dbReference type="ChEBI" id="CHEBI:57288"/>
        <dbReference type="ChEBI" id="CHEBI:78449"/>
        <dbReference type="ChEBI" id="CHEBI:78450"/>
        <dbReference type="EC" id="2.3.1.180"/>
    </reaction>
    <physiologicalReaction direction="left-to-right" evidence="12">
        <dbReference type="Rhea" id="RHEA:12081"/>
    </physiologicalReaction>
</comment>
<accession>A0A550JBP0</accession>
<dbReference type="HAMAP" id="MF_01815">
    <property type="entry name" value="FabH"/>
    <property type="match status" value="1"/>
</dbReference>
<evidence type="ECO:0000256" key="7">
    <source>
        <dbReference type="ARBA" id="ARBA00022832"/>
    </source>
</evidence>
<dbReference type="CDD" id="cd00830">
    <property type="entry name" value="KAS_III"/>
    <property type="match status" value="1"/>
</dbReference>
<evidence type="ECO:0000256" key="6">
    <source>
        <dbReference type="ARBA" id="ARBA00022679"/>
    </source>
</evidence>
<feature type="active site" evidence="13">
    <location>
        <position position="286"/>
    </location>
</feature>
<dbReference type="FunFam" id="3.40.47.10:FF:000004">
    <property type="entry name" value="3-oxoacyl-[acyl-carrier-protein] synthase 3"/>
    <property type="match status" value="1"/>
</dbReference>
<comment type="similarity">
    <text evidence="2 13">Belongs to the thiolase-like superfamily. FabH family.</text>
</comment>
<evidence type="ECO:0000256" key="10">
    <source>
        <dbReference type="ARBA" id="ARBA00023268"/>
    </source>
</evidence>
<keyword evidence="4 13" id="KW-0963">Cytoplasm</keyword>
<comment type="subcellular location">
    <subcellularLocation>
        <location evidence="13">Cytoplasm</location>
    </subcellularLocation>
</comment>
<keyword evidence="8 13" id="KW-0443">Lipid metabolism</keyword>
<evidence type="ECO:0000256" key="12">
    <source>
        <dbReference type="ARBA" id="ARBA00051096"/>
    </source>
</evidence>
<dbReference type="GO" id="GO:0006633">
    <property type="term" value="P:fatty acid biosynthetic process"/>
    <property type="evidence" value="ECO:0007669"/>
    <property type="project" value="UniProtKB-UniRule"/>
</dbReference>
<evidence type="ECO:0000259" key="15">
    <source>
        <dbReference type="Pfam" id="PF08545"/>
    </source>
</evidence>
<keyword evidence="7 13" id="KW-0276">Fatty acid metabolism</keyword>
<evidence type="ECO:0000313" key="16">
    <source>
        <dbReference type="EMBL" id="TRO80644.1"/>
    </source>
</evidence>
<dbReference type="Pfam" id="PF08541">
    <property type="entry name" value="ACP_syn_III_C"/>
    <property type="match status" value="1"/>
</dbReference>
<dbReference type="GO" id="GO:0033818">
    <property type="term" value="F:beta-ketoacyl-acyl-carrier-protein synthase III activity"/>
    <property type="evidence" value="ECO:0007669"/>
    <property type="project" value="UniProtKB-UniRule"/>
</dbReference>
<dbReference type="NCBIfam" id="TIGR00747">
    <property type="entry name" value="fabH"/>
    <property type="match status" value="1"/>
</dbReference>
<evidence type="ECO:0000256" key="9">
    <source>
        <dbReference type="ARBA" id="ARBA00023160"/>
    </source>
</evidence>
<protein>
    <recommendedName>
        <fullName evidence="3 13">Beta-ketoacyl-[acyl-carrier-protein] synthase III</fullName>
        <shortName evidence="13">Beta-ketoacyl-ACP synthase III</shortName>
        <shortName evidence="13">KAS III</shortName>
        <ecNumber evidence="3 13">2.3.1.180</ecNumber>
    </recommendedName>
    <alternativeName>
        <fullName evidence="13">3-oxoacyl-[acyl-carrier-protein] synthase 3</fullName>
    </alternativeName>
    <alternativeName>
        <fullName evidence="13">3-oxoacyl-[acyl-carrier-protein] synthase III</fullName>
    </alternativeName>
</protein>
<dbReference type="GO" id="GO:0004315">
    <property type="term" value="F:3-oxoacyl-[acyl-carrier-protein] synthase activity"/>
    <property type="evidence" value="ECO:0007669"/>
    <property type="project" value="InterPro"/>
</dbReference>
<comment type="domain">
    <text evidence="13">The last Arg residue of the ACP-binding site is essential for the weak association between ACP/AcpP and FabH.</text>
</comment>
<keyword evidence="11 13" id="KW-0012">Acyltransferase</keyword>
<dbReference type="Proteomes" id="UP000317155">
    <property type="component" value="Unassembled WGS sequence"/>
</dbReference>
<proteinExistence type="inferred from homology"/>
<sequence length="329" mass="34964">MPKMPHAMILGTGHAVPDRILTNSDLEQMVDTSDQWIMERTGIKERRIVTPGTPLSALAAEAATRALDAAGVTAEEIDLIILGTVTGDMKFPATACIIQEMIGAKHAVAFDLSAACSGFLYGLQIAEGLMLASGYRKALVIGGEILSSMVNWQDRDTCVLFGDGAGAVVLGAAEGERGIIHTCLGSDGAHVKLLYNPGCGSLNPPTPENTAEQLHTIHMAGREVFRHAVTAMSNAMQQVLQEAGIVPTDLQLLIPHQANLRIIEGVAKRFDIPTDRVYINVDRFGNTSSASIPIALDEAFHAGRIRPGDLVGMVTFGAGLTWASAVIRF</sequence>
<dbReference type="InterPro" id="IPR004655">
    <property type="entry name" value="FabH"/>
</dbReference>
<dbReference type="EMBL" id="VJVV01000007">
    <property type="protein sequence ID" value="TRO80644.1"/>
    <property type="molecule type" value="Genomic_DNA"/>
</dbReference>
<evidence type="ECO:0000256" key="8">
    <source>
        <dbReference type="ARBA" id="ARBA00023098"/>
    </source>
</evidence>